<dbReference type="GO" id="GO:0009451">
    <property type="term" value="P:RNA modification"/>
    <property type="evidence" value="ECO:0007669"/>
    <property type="project" value="InterPro"/>
</dbReference>
<dbReference type="EMBL" id="BJWL01000012">
    <property type="protein sequence ID" value="GFY97706.1"/>
    <property type="molecule type" value="Genomic_DNA"/>
</dbReference>
<keyword evidence="1" id="KW-0677">Repeat</keyword>
<evidence type="ECO:0000256" key="1">
    <source>
        <dbReference type="ARBA" id="ARBA00022737"/>
    </source>
</evidence>
<reference evidence="3 4" key="1">
    <citation type="submission" date="2019-07" db="EMBL/GenBank/DDBJ databases">
        <title>De Novo Assembly of kiwifruit Actinidia rufa.</title>
        <authorList>
            <person name="Sugita-Konishi S."/>
            <person name="Sato K."/>
            <person name="Mori E."/>
            <person name="Abe Y."/>
            <person name="Kisaki G."/>
            <person name="Hamano K."/>
            <person name="Suezawa K."/>
            <person name="Otani M."/>
            <person name="Fukuda T."/>
            <person name="Manabe T."/>
            <person name="Gomi K."/>
            <person name="Tabuchi M."/>
            <person name="Akimitsu K."/>
            <person name="Kataoka I."/>
        </authorList>
    </citation>
    <scope>NUCLEOTIDE SEQUENCE [LARGE SCALE GENOMIC DNA]</scope>
    <source>
        <strain evidence="4">cv. Fuchu</strain>
    </source>
</reference>
<evidence type="ECO:0000256" key="2">
    <source>
        <dbReference type="PROSITE-ProRule" id="PRU00708"/>
    </source>
</evidence>
<accession>A0A7J0FGZ1</accession>
<dbReference type="Pfam" id="PF01535">
    <property type="entry name" value="PPR"/>
    <property type="match status" value="4"/>
</dbReference>
<feature type="repeat" description="PPR" evidence="2">
    <location>
        <begin position="62"/>
        <end position="96"/>
    </location>
</feature>
<evidence type="ECO:0000313" key="3">
    <source>
        <dbReference type="EMBL" id="GFY97706.1"/>
    </source>
</evidence>
<sequence length="180" mass="20605">MRERDLVYWKSLMDGHARCGEIELAKCPKGMLFRGLCLIDGFSKSGKVDEARKVFDMMPSRNLVSWNAMINGYMKLCDFDSARGLFDQMEMRNVVAWNSMIAGYELNDRFREAMEMFETMVNSGPKATHATLMRALSAASGSGLLSKGRWLHSYLFDNRFEIDGVFDTDRDVLEVWVILT</sequence>
<dbReference type="OrthoDB" id="1937829at2759"/>
<keyword evidence="4" id="KW-1185">Reference proteome</keyword>
<dbReference type="InterPro" id="IPR002885">
    <property type="entry name" value="PPR_rpt"/>
</dbReference>
<evidence type="ECO:0000313" key="4">
    <source>
        <dbReference type="Proteomes" id="UP000585474"/>
    </source>
</evidence>
<dbReference type="Gene3D" id="1.25.40.10">
    <property type="entry name" value="Tetratricopeptide repeat domain"/>
    <property type="match status" value="1"/>
</dbReference>
<dbReference type="InterPro" id="IPR011990">
    <property type="entry name" value="TPR-like_helical_dom_sf"/>
</dbReference>
<dbReference type="NCBIfam" id="TIGR00756">
    <property type="entry name" value="PPR"/>
    <property type="match status" value="3"/>
</dbReference>
<dbReference type="Proteomes" id="UP000585474">
    <property type="component" value="Unassembled WGS sequence"/>
</dbReference>
<proteinExistence type="predicted"/>
<dbReference type="PROSITE" id="PS51375">
    <property type="entry name" value="PPR"/>
    <property type="match status" value="1"/>
</dbReference>
<comment type="caution">
    <text evidence="3">The sequence shown here is derived from an EMBL/GenBank/DDBJ whole genome shotgun (WGS) entry which is preliminary data.</text>
</comment>
<dbReference type="AlphaFoldDB" id="A0A7J0FGZ1"/>
<dbReference type="PANTHER" id="PTHR47926:SF436">
    <property type="entry name" value="PENTATRICOPEPTIDE REPEAT-CONTAINING PROTEIN ELI1, CHLOROPLASTIC-LIKE ISOFORM X2"/>
    <property type="match status" value="1"/>
</dbReference>
<name>A0A7J0FGZ1_9ERIC</name>
<dbReference type="GO" id="GO:0003723">
    <property type="term" value="F:RNA binding"/>
    <property type="evidence" value="ECO:0007669"/>
    <property type="project" value="InterPro"/>
</dbReference>
<dbReference type="InterPro" id="IPR046960">
    <property type="entry name" value="PPR_At4g14850-like_plant"/>
</dbReference>
<dbReference type="SUPFAM" id="SSF81901">
    <property type="entry name" value="HCP-like"/>
    <property type="match status" value="1"/>
</dbReference>
<gene>
    <name evidence="3" type="ORF">Acr_12g0002470</name>
</gene>
<protein>
    <submittedName>
        <fullName evidence="3">Pentatricopeptide repeat (PPR) superfamily protein</fullName>
    </submittedName>
</protein>
<dbReference type="PANTHER" id="PTHR47926">
    <property type="entry name" value="PENTATRICOPEPTIDE REPEAT-CONTAINING PROTEIN"/>
    <property type="match status" value="1"/>
</dbReference>
<organism evidence="3 4">
    <name type="scientific">Actinidia rufa</name>
    <dbReference type="NCBI Taxonomy" id="165716"/>
    <lineage>
        <taxon>Eukaryota</taxon>
        <taxon>Viridiplantae</taxon>
        <taxon>Streptophyta</taxon>
        <taxon>Embryophyta</taxon>
        <taxon>Tracheophyta</taxon>
        <taxon>Spermatophyta</taxon>
        <taxon>Magnoliopsida</taxon>
        <taxon>eudicotyledons</taxon>
        <taxon>Gunneridae</taxon>
        <taxon>Pentapetalae</taxon>
        <taxon>asterids</taxon>
        <taxon>Ericales</taxon>
        <taxon>Actinidiaceae</taxon>
        <taxon>Actinidia</taxon>
    </lineage>
</organism>